<organism evidence="2 3">
    <name type="scientific">Hymenobacter elongatus</name>
    <dbReference type="NCBI Taxonomy" id="877208"/>
    <lineage>
        <taxon>Bacteria</taxon>
        <taxon>Pseudomonadati</taxon>
        <taxon>Bacteroidota</taxon>
        <taxon>Cytophagia</taxon>
        <taxon>Cytophagales</taxon>
        <taxon>Hymenobacteraceae</taxon>
        <taxon>Hymenobacter</taxon>
    </lineage>
</organism>
<evidence type="ECO:0000313" key="3">
    <source>
        <dbReference type="Proteomes" id="UP000297739"/>
    </source>
</evidence>
<evidence type="ECO:0008006" key="4">
    <source>
        <dbReference type="Google" id="ProtNLM"/>
    </source>
</evidence>
<dbReference type="RefSeq" id="WP_135496967.1">
    <property type="nucleotide sequence ID" value="NZ_SRLD01000010.1"/>
</dbReference>
<proteinExistence type="predicted"/>
<dbReference type="AlphaFoldDB" id="A0A4Z0PM61"/>
<accession>A0A4Z0PM61</accession>
<name>A0A4Z0PM61_9BACT</name>
<keyword evidence="1" id="KW-0732">Signal</keyword>
<feature type="chain" id="PRO_5021243740" description="Lipoprotein" evidence="1">
    <location>
        <begin position="20"/>
        <end position="111"/>
    </location>
</feature>
<keyword evidence="3" id="KW-1185">Reference proteome</keyword>
<evidence type="ECO:0000256" key="1">
    <source>
        <dbReference type="SAM" id="SignalP"/>
    </source>
</evidence>
<dbReference type="EMBL" id="SRLD01000010">
    <property type="protein sequence ID" value="TGE17550.1"/>
    <property type="molecule type" value="Genomic_DNA"/>
</dbReference>
<dbReference type="Proteomes" id="UP000297739">
    <property type="component" value="Unassembled WGS sequence"/>
</dbReference>
<protein>
    <recommendedName>
        <fullName evidence="4">Lipoprotein</fullName>
    </recommendedName>
</protein>
<reference evidence="2 3" key="1">
    <citation type="submission" date="2019-04" db="EMBL/GenBank/DDBJ databases">
        <authorList>
            <person name="Feng G."/>
            <person name="Zhang J."/>
            <person name="Zhu H."/>
        </authorList>
    </citation>
    <scope>NUCLEOTIDE SEQUENCE [LARGE SCALE GENOMIC DNA]</scope>
    <source>
        <strain evidence="2 3">JCM 17223</strain>
    </source>
</reference>
<comment type="caution">
    <text evidence="2">The sequence shown here is derived from an EMBL/GenBank/DDBJ whole genome shotgun (WGS) entry which is preliminary data.</text>
</comment>
<dbReference type="OrthoDB" id="886234at2"/>
<gene>
    <name evidence="2" type="ORF">E5J99_06770</name>
</gene>
<sequence>MTNVSACLLLATISGLTSCQPTPATDRPVPPAVTTSAMAAPTEAAARDAVHRYVQAQPNAALFVPDSAQVLRVDTHWQVLVPRTDWADRMPNKAAFEVDRQTGVVRALPVK</sequence>
<feature type="signal peptide" evidence="1">
    <location>
        <begin position="1"/>
        <end position="19"/>
    </location>
</feature>
<evidence type="ECO:0000313" key="2">
    <source>
        <dbReference type="EMBL" id="TGE17550.1"/>
    </source>
</evidence>